<dbReference type="Pfam" id="PF12840">
    <property type="entry name" value="HTH_20"/>
    <property type="match status" value="1"/>
</dbReference>
<feature type="domain" description="HTH arsR-type" evidence="4">
    <location>
        <begin position="6"/>
        <end position="103"/>
    </location>
</feature>
<organism evidence="5">
    <name type="scientific">Hellea balneolensis</name>
    <dbReference type="NCBI Taxonomy" id="287478"/>
    <lineage>
        <taxon>Bacteria</taxon>
        <taxon>Pseudomonadati</taxon>
        <taxon>Pseudomonadota</taxon>
        <taxon>Alphaproteobacteria</taxon>
        <taxon>Maricaulales</taxon>
        <taxon>Robiginitomaculaceae</taxon>
        <taxon>Hellea</taxon>
    </lineage>
</organism>
<dbReference type="Proteomes" id="UP000885806">
    <property type="component" value="Unassembled WGS sequence"/>
</dbReference>
<accession>A0A7V5U0V9</accession>
<dbReference type="EMBL" id="DROP01000081">
    <property type="protein sequence ID" value="HHI88543.1"/>
    <property type="molecule type" value="Genomic_DNA"/>
</dbReference>
<dbReference type="PANTHER" id="PTHR43132">
    <property type="entry name" value="ARSENICAL RESISTANCE OPERON REPRESSOR ARSR-RELATED"/>
    <property type="match status" value="1"/>
</dbReference>
<dbReference type="InterPro" id="IPR011991">
    <property type="entry name" value="ArsR-like_HTH"/>
</dbReference>
<comment type="caution">
    <text evidence="5">The sequence shown here is derived from an EMBL/GenBank/DDBJ whole genome shotgun (WGS) entry which is preliminary data.</text>
</comment>
<dbReference type="PRINTS" id="PR00778">
    <property type="entry name" value="HTHARSR"/>
</dbReference>
<keyword evidence="3" id="KW-0804">Transcription</keyword>
<evidence type="ECO:0000259" key="4">
    <source>
        <dbReference type="PROSITE" id="PS50987"/>
    </source>
</evidence>
<evidence type="ECO:0000256" key="3">
    <source>
        <dbReference type="ARBA" id="ARBA00023163"/>
    </source>
</evidence>
<evidence type="ECO:0000256" key="1">
    <source>
        <dbReference type="ARBA" id="ARBA00023015"/>
    </source>
</evidence>
<dbReference type="CDD" id="cd00090">
    <property type="entry name" value="HTH_ARSR"/>
    <property type="match status" value="1"/>
</dbReference>
<dbReference type="GO" id="GO:0003700">
    <property type="term" value="F:DNA-binding transcription factor activity"/>
    <property type="evidence" value="ECO:0007669"/>
    <property type="project" value="InterPro"/>
</dbReference>
<evidence type="ECO:0000256" key="2">
    <source>
        <dbReference type="ARBA" id="ARBA00023125"/>
    </source>
</evidence>
<dbReference type="GO" id="GO:0003677">
    <property type="term" value="F:DNA binding"/>
    <property type="evidence" value="ECO:0007669"/>
    <property type="project" value="UniProtKB-KW"/>
</dbReference>
<dbReference type="InterPro" id="IPR051011">
    <property type="entry name" value="Metal_resp_trans_reg"/>
</dbReference>
<dbReference type="SMART" id="SM00418">
    <property type="entry name" value="HTH_ARSR"/>
    <property type="match status" value="1"/>
</dbReference>
<name>A0A7V5U0V9_9PROT</name>
<protein>
    <submittedName>
        <fullName evidence="5">ArsR family transcriptional regulator</fullName>
    </submittedName>
</protein>
<gene>
    <name evidence="5" type="ORF">ENK01_01200</name>
</gene>
<reference evidence="5" key="1">
    <citation type="journal article" date="2020" name="mSystems">
        <title>Genome- and Community-Level Interaction Insights into Carbon Utilization and Element Cycling Functions of Hydrothermarchaeota in Hydrothermal Sediment.</title>
        <authorList>
            <person name="Zhou Z."/>
            <person name="Liu Y."/>
            <person name="Xu W."/>
            <person name="Pan J."/>
            <person name="Luo Z.H."/>
            <person name="Li M."/>
        </authorList>
    </citation>
    <scope>NUCLEOTIDE SEQUENCE [LARGE SCALE GENOMIC DNA]</scope>
    <source>
        <strain evidence="5">HyVt-538</strain>
    </source>
</reference>
<proteinExistence type="predicted"/>
<dbReference type="PROSITE" id="PS50987">
    <property type="entry name" value="HTH_ARSR_2"/>
    <property type="match status" value="1"/>
</dbReference>
<sequence>MIKGQRQEEELKPTIAMLSALAQETRLKAFRLLMSAGSDGLAAGELARALDVAPNNLSVHLGVLCQAGLVNVRREGRFQIYTARITAVNALLTSLVETCCDGHPDVCRLVSTLGCT</sequence>
<dbReference type="Gene3D" id="1.10.10.10">
    <property type="entry name" value="Winged helix-like DNA-binding domain superfamily/Winged helix DNA-binding domain"/>
    <property type="match status" value="1"/>
</dbReference>
<dbReference type="InterPro" id="IPR001845">
    <property type="entry name" value="HTH_ArsR_DNA-bd_dom"/>
</dbReference>
<dbReference type="InterPro" id="IPR036390">
    <property type="entry name" value="WH_DNA-bd_sf"/>
</dbReference>
<dbReference type="InterPro" id="IPR036388">
    <property type="entry name" value="WH-like_DNA-bd_sf"/>
</dbReference>
<evidence type="ECO:0000313" key="5">
    <source>
        <dbReference type="EMBL" id="HHI88543.1"/>
    </source>
</evidence>
<dbReference type="AlphaFoldDB" id="A0A7V5U0V9"/>
<keyword evidence="2" id="KW-0238">DNA-binding</keyword>
<dbReference type="SUPFAM" id="SSF46785">
    <property type="entry name" value="Winged helix' DNA-binding domain"/>
    <property type="match status" value="1"/>
</dbReference>
<dbReference type="PANTHER" id="PTHR43132:SF2">
    <property type="entry name" value="ARSENICAL RESISTANCE OPERON REPRESSOR ARSR-RELATED"/>
    <property type="match status" value="1"/>
</dbReference>
<keyword evidence="1" id="KW-0805">Transcription regulation</keyword>
<dbReference type="NCBIfam" id="NF033788">
    <property type="entry name" value="HTH_metalloreg"/>
    <property type="match status" value="1"/>
</dbReference>